<reference evidence="3" key="1">
    <citation type="submission" date="2017-03" db="EMBL/GenBank/DDBJ databases">
        <authorList>
            <person name="Monnet C."/>
        </authorList>
    </citation>
    <scope>NUCLEOTIDE SEQUENCE [LARGE SCALE GENOMIC DNA]</scope>
    <source>
        <strain evidence="3">ATCC 9175</strain>
    </source>
</reference>
<dbReference type="Proteomes" id="UP000234525">
    <property type="component" value="Unassembled WGS sequence"/>
</dbReference>
<gene>
    <name evidence="3" type="ORF">BAUR9175_03134</name>
</gene>
<organism evidence="3 4">
    <name type="scientific">Brevibacterium aurantiacum</name>
    <dbReference type="NCBI Taxonomy" id="273384"/>
    <lineage>
        <taxon>Bacteria</taxon>
        <taxon>Bacillati</taxon>
        <taxon>Actinomycetota</taxon>
        <taxon>Actinomycetes</taxon>
        <taxon>Micrococcales</taxon>
        <taxon>Brevibacteriaceae</taxon>
        <taxon>Brevibacterium</taxon>
    </lineage>
</organism>
<evidence type="ECO:0000313" key="3">
    <source>
        <dbReference type="EMBL" id="SMX94807.1"/>
    </source>
</evidence>
<proteinExistence type="predicted"/>
<dbReference type="EMBL" id="FXZB01000024">
    <property type="protein sequence ID" value="SMX94807.1"/>
    <property type="molecule type" value="Genomic_DNA"/>
</dbReference>
<dbReference type="AlphaFoldDB" id="A0A2H1K4T2"/>
<protein>
    <submittedName>
        <fullName evidence="3">Uncharacterized protein</fullName>
    </submittedName>
</protein>
<accession>A0A2H1K4T2</accession>
<keyword evidence="2" id="KW-1133">Transmembrane helix</keyword>
<feature type="transmembrane region" description="Helical" evidence="2">
    <location>
        <begin position="12"/>
        <end position="30"/>
    </location>
</feature>
<evidence type="ECO:0000256" key="1">
    <source>
        <dbReference type="SAM" id="MobiDB-lite"/>
    </source>
</evidence>
<name>A0A2H1K4T2_BREAU</name>
<dbReference type="RefSeq" id="WP_141322617.1">
    <property type="nucleotide sequence ID" value="NZ_BJME01000002.1"/>
</dbReference>
<comment type="caution">
    <text evidence="3">The sequence shown here is derived from an EMBL/GenBank/DDBJ whole genome shotgun (WGS) entry which is preliminary data.</text>
</comment>
<keyword evidence="2" id="KW-0812">Transmembrane</keyword>
<feature type="transmembrane region" description="Helical" evidence="2">
    <location>
        <begin position="36"/>
        <end position="55"/>
    </location>
</feature>
<feature type="region of interest" description="Disordered" evidence="1">
    <location>
        <begin position="58"/>
        <end position="96"/>
    </location>
</feature>
<evidence type="ECO:0000313" key="4">
    <source>
        <dbReference type="Proteomes" id="UP000234525"/>
    </source>
</evidence>
<evidence type="ECO:0000256" key="2">
    <source>
        <dbReference type="SAM" id="Phobius"/>
    </source>
</evidence>
<sequence>MSPLPKEGRRLPRLWIYAAIGAVIGVIAGLTTEPGLVIPFAIFGFAMGMGIYWILRGDGPAEPRTTDTTRGSNGEGEGEGEGEDNANRDGNGNGNE</sequence>
<keyword evidence="4" id="KW-1185">Reference proteome</keyword>
<keyword evidence="2" id="KW-0472">Membrane</keyword>